<proteinExistence type="predicted"/>
<evidence type="ECO:0000313" key="3">
    <source>
        <dbReference type="EMBL" id="EKE44307.1"/>
    </source>
</evidence>
<dbReference type="InterPro" id="IPR027275">
    <property type="entry name" value="PRC-brl_dom"/>
</dbReference>
<dbReference type="Gene3D" id="2.30.30.240">
    <property type="entry name" value="PRC-barrel domain"/>
    <property type="match status" value="1"/>
</dbReference>
<accession>K2HCH1</accession>
<reference evidence="3 4" key="1">
    <citation type="journal article" date="2012" name="J. Bacteriol.">
        <title>Draft Genome Sequence of Oceaniovalibus guishaninsula JLT2003T.</title>
        <authorList>
            <person name="Tang K."/>
            <person name="Liu K."/>
            <person name="Jiao N."/>
        </authorList>
    </citation>
    <scope>NUCLEOTIDE SEQUENCE [LARGE SCALE GENOMIC DNA]</scope>
    <source>
        <strain evidence="3 4">JLT2003</strain>
    </source>
</reference>
<dbReference type="PANTHER" id="PTHR36505">
    <property type="entry name" value="BLR1072 PROTEIN"/>
    <property type="match status" value="1"/>
</dbReference>
<dbReference type="InterPro" id="IPR011033">
    <property type="entry name" value="PRC_barrel-like_sf"/>
</dbReference>
<organism evidence="3 4">
    <name type="scientific">Oceaniovalibus guishaninsula JLT2003</name>
    <dbReference type="NCBI Taxonomy" id="1231392"/>
    <lineage>
        <taxon>Bacteria</taxon>
        <taxon>Pseudomonadati</taxon>
        <taxon>Pseudomonadota</taxon>
        <taxon>Alphaproteobacteria</taxon>
        <taxon>Rhodobacterales</taxon>
        <taxon>Roseobacteraceae</taxon>
        <taxon>Oceaniovalibus</taxon>
    </lineage>
</organism>
<keyword evidence="4" id="KW-1185">Reference proteome</keyword>
<feature type="region of interest" description="Disordered" evidence="1">
    <location>
        <begin position="81"/>
        <end position="104"/>
    </location>
</feature>
<dbReference type="SUPFAM" id="SSF50346">
    <property type="entry name" value="PRC-barrel domain"/>
    <property type="match status" value="1"/>
</dbReference>
<dbReference type="OrthoDB" id="7274881at2"/>
<gene>
    <name evidence="3" type="ORF">OCGS_1823</name>
</gene>
<dbReference type="PATRIC" id="fig|1231392.3.peg.1833"/>
<protein>
    <submittedName>
        <fullName evidence="3">PRC-barrel domain-containing protein</fullName>
    </submittedName>
</protein>
<dbReference type="Pfam" id="PF05239">
    <property type="entry name" value="PRC"/>
    <property type="match status" value="1"/>
</dbReference>
<dbReference type="Proteomes" id="UP000006765">
    <property type="component" value="Unassembled WGS sequence"/>
</dbReference>
<dbReference type="STRING" id="1231392.OCGS_1823"/>
<feature type="compositionally biased region" description="Polar residues" evidence="1">
    <location>
        <begin position="81"/>
        <end position="95"/>
    </location>
</feature>
<comment type="caution">
    <text evidence="3">The sequence shown here is derived from an EMBL/GenBank/DDBJ whole genome shotgun (WGS) entry which is preliminary data.</text>
</comment>
<name>K2HCH1_9RHOB</name>
<dbReference type="RefSeq" id="WP_007426975.1">
    <property type="nucleotide sequence ID" value="NZ_AMGO01000036.1"/>
</dbReference>
<feature type="domain" description="PRC-barrel" evidence="2">
    <location>
        <begin position="7"/>
        <end position="84"/>
    </location>
</feature>
<dbReference type="AlphaFoldDB" id="K2HCH1"/>
<dbReference type="EMBL" id="AMGO01000036">
    <property type="protein sequence ID" value="EKE44307.1"/>
    <property type="molecule type" value="Genomic_DNA"/>
</dbReference>
<evidence type="ECO:0000259" key="2">
    <source>
        <dbReference type="Pfam" id="PF05239"/>
    </source>
</evidence>
<sequence length="116" mass="12691">MTTGNHNLIAANDVSGTAVYGADNSKVGSIDRVMIDKRSGKVAYAVMTFGGVLGIGGSERPVPWNTLTYDTDLGGYKTSITEDQLKTAPQSQSGWENDRDWETRTHQTYGTQPYWI</sequence>
<evidence type="ECO:0000256" key="1">
    <source>
        <dbReference type="SAM" id="MobiDB-lite"/>
    </source>
</evidence>
<dbReference type="PANTHER" id="PTHR36505:SF1">
    <property type="entry name" value="BLR1072 PROTEIN"/>
    <property type="match status" value="1"/>
</dbReference>
<dbReference type="eggNOG" id="COG3861">
    <property type="taxonomic scope" value="Bacteria"/>
</dbReference>
<evidence type="ECO:0000313" key="4">
    <source>
        <dbReference type="Proteomes" id="UP000006765"/>
    </source>
</evidence>